<organism evidence="2 3">
    <name type="scientific">Trifolium medium</name>
    <dbReference type="NCBI Taxonomy" id="97028"/>
    <lineage>
        <taxon>Eukaryota</taxon>
        <taxon>Viridiplantae</taxon>
        <taxon>Streptophyta</taxon>
        <taxon>Embryophyta</taxon>
        <taxon>Tracheophyta</taxon>
        <taxon>Spermatophyta</taxon>
        <taxon>Magnoliopsida</taxon>
        <taxon>eudicotyledons</taxon>
        <taxon>Gunneridae</taxon>
        <taxon>Pentapetalae</taxon>
        <taxon>rosids</taxon>
        <taxon>fabids</taxon>
        <taxon>Fabales</taxon>
        <taxon>Fabaceae</taxon>
        <taxon>Papilionoideae</taxon>
        <taxon>50 kb inversion clade</taxon>
        <taxon>NPAAA clade</taxon>
        <taxon>Hologalegina</taxon>
        <taxon>IRL clade</taxon>
        <taxon>Trifolieae</taxon>
        <taxon>Trifolium</taxon>
    </lineage>
</organism>
<reference evidence="2 3" key="1">
    <citation type="journal article" date="2018" name="Front. Plant Sci.">
        <title>Red Clover (Trifolium pratense) and Zigzag Clover (T. medium) - A Picture of Genomic Similarities and Differences.</title>
        <authorList>
            <person name="Dluhosova J."/>
            <person name="Istvanek J."/>
            <person name="Nedelnik J."/>
            <person name="Repkova J."/>
        </authorList>
    </citation>
    <scope>NUCLEOTIDE SEQUENCE [LARGE SCALE GENOMIC DNA]</scope>
    <source>
        <strain evidence="3">cv. 10/8</strain>
        <tissue evidence="2">Leaf</tissue>
    </source>
</reference>
<feature type="non-terminal residue" evidence="2">
    <location>
        <position position="1"/>
    </location>
</feature>
<dbReference type="AlphaFoldDB" id="A0A392T8J2"/>
<proteinExistence type="predicted"/>
<feature type="compositionally biased region" description="Acidic residues" evidence="1">
    <location>
        <begin position="61"/>
        <end position="71"/>
    </location>
</feature>
<comment type="caution">
    <text evidence="2">The sequence shown here is derived from an EMBL/GenBank/DDBJ whole genome shotgun (WGS) entry which is preliminary data.</text>
</comment>
<keyword evidence="3" id="KW-1185">Reference proteome</keyword>
<evidence type="ECO:0000313" key="2">
    <source>
        <dbReference type="EMBL" id="MCI57142.1"/>
    </source>
</evidence>
<name>A0A392T8J2_9FABA</name>
<evidence type="ECO:0000256" key="1">
    <source>
        <dbReference type="SAM" id="MobiDB-lite"/>
    </source>
</evidence>
<accession>A0A392T8J2</accession>
<dbReference type="EMBL" id="LXQA010524091">
    <property type="protein sequence ID" value="MCI57142.1"/>
    <property type="molecule type" value="Genomic_DNA"/>
</dbReference>
<dbReference type="Proteomes" id="UP000265520">
    <property type="component" value="Unassembled WGS sequence"/>
</dbReference>
<protein>
    <submittedName>
        <fullName evidence="2">Uncharacterized protein</fullName>
    </submittedName>
</protein>
<sequence length="71" mass="8303">ELTIEMNEEVRTLKVYGKSTNDCYKVEIRENGLERANLNSEWMEERPEEELSELQGQSYEESAEGTEVEET</sequence>
<evidence type="ECO:0000313" key="3">
    <source>
        <dbReference type="Proteomes" id="UP000265520"/>
    </source>
</evidence>
<feature type="region of interest" description="Disordered" evidence="1">
    <location>
        <begin position="41"/>
        <end position="71"/>
    </location>
</feature>